<dbReference type="GO" id="GO:0005219">
    <property type="term" value="F:ryanodine-sensitive calcium-release channel activity"/>
    <property type="evidence" value="ECO:0007669"/>
    <property type="project" value="TreeGrafter"/>
</dbReference>
<organism evidence="2 3">
    <name type="scientific">Candidatus Caccoplasma merdipullorum</name>
    <dbReference type="NCBI Taxonomy" id="2840718"/>
    <lineage>
        <taxon>Bacteria</taxon>
        <taxon>Pseudomonadati</taxon>
        <taxon>Bacteroidota</taxon>
        <taxon>Bacteroidia</taxon>
        <taxon>Bacteroidales</taxon>
        <taxon>Bacteroidaceae</taxon>
        <taxon>Bacteroidaceae incertae sedis</taxon>
        <taxon>Candidatus Caccoplasma</taxon>
    </lineage>
</organism>
<name>A0A9D9E880_9BACT</name>
<reference evidence="2" key="1">
    <citation type="submission" date="2020-10" db="EMBL/GenBank/DDBJ databases">
        <authorList>
            <person name="Gilroy R."/>
        </authorList>
    </citation>
    <scope>NUCLEOTIDE SEQUENCE</scope>
    <source>
        <strain evidence="2">G3-4614</strain>
    </source>
</reference>
<dbReference type="InterPro" id="IPR003032">
    <property type="entry name" value="Ryanodine_rcpt"/>
</dbReference>
<accession>A0A9D9E880</accession>
<proteinExistence type="predicted"/>
<dbReference type="PANTHER" id="PTHR46399:SF8">
    <property type="entry name" value="B30.2_SPRY DOMAIN-CONTAINING PROTEIN"/>
    <property type="match status" value="1"/>
</dbReference>
<dbReference type="AlphaFoldDB" id="A0A9D9E880"/>
<dbReference type="Proteomes" id="UP000823636">
    <property type="component" value="Unassembled WGS sequence"/>
</dbReference>
<gene>
    <name evidence="2" type="ORF">IAC54_08645</name>
</gene>
<evidence type="ECO:0000313" key="3">
    <source>
        <dbReference type="Proteomes" id="UP000823636"/>
    </source>
</evidence>
<reference evidence="2" key="2">
    <citation type="journal article" date="2021" name="PeerJ">
        <title>Extensive microbial diversity within the chicken gut microbiome revealed by metagenomics and culture.</title>
        <authorList>
            <person name="Gilroy R."/>
            <person name="Ravi A."/>
            <person name="Getino M."/>
            <person name="Pursley I."/>
            <person name="Horton D.L."/>
            <person name="Alikhan N.F."/>
            <person name="Baker D."/>
            <person name="Gharbi K."/>
            <person name="Hall N."/>
            <person name="Watson M."/>
            <person name="Adriaenssens E.M."/>
            <person name="Foster-Nyarko E."/>
            <person name="Jarju S."/>
            <person name="Secka A."/>
            <person name="Antonio M."/>
            <person name="Oren A."/>
            <person name="Chaudhuri R.R."/>
            <person name="La Ragione R."/>
            <person name="Hildebrand F."/>
            <person name="Pallen M.J."/>
        </authorList>
    </citation>
    <scope>NUCLEOTIDE SEQUENCE</scope>
    <source>
        <strain evidence="2">G3-4614</strain>
    </source>
</reference>
<dbReference type="EMBL" id="JADIMW010000086">
    <property type="protein sequence ID" value="MBO8438944.1"/>
    <property type="molecule type" value="Genomic_DNA"/>
</dbReference>
<dbReference type="InterPro" id="IPR015925">
    <property type="entry name" value="Ryanodine_IP3_receptor"/>
</dbReference>
<dbReference type="PANTHER" id="PTHR46399">
    <property type="entry name" value="B30.2/SPRY DOMAIN-CONTAINING PROTEIN"/>
    <property type="match status" value="1"/>
</dbReference>
<dbReference type="GO" id="GO:0034704">
    <property type="term" value="C:calcium channel complex"/>
    <property type="evidence" value="ECO:0007669"/>
    <property type="project" value="TreeGrafter"/>
</dbReference>
<dbReference type="GO" id="GO:0014808">
    <property type="term" value="P:release of sequestered calcium ion into cytosol by sarcoplasmic reticulum"/>
    <property type="evidence" value="ECO:0007669"/>
    <property type="project" value="TreeGrafter"/>
</dbReference>
<evidence type="ECO:0000259" key="1">
    <source>
        <dbReference type="Pfam" id="PF02026"/>
    </source>
</evidence>
<dbReference type="Gene3D" id="6.20.350.10">
    <property type="match status" value="1"/>
</dbReference>
<feature type="domain" description="Ryanodine receptor Ryr" evidence="1">
    <location>
        <begin position="216"/>
        <end position="305"/>
    </location>
</feature>
<dbReference type="Gene3D" id="3.90.70.10">
    <property type="entry name" value="Cysteine proteinases"/>
    <property type="match status" value="1"/>
</dbReference>
<comment type="caution">
    <text evidence="2">The sequence shown here is derived from an EMBL/GenBank/DDBJ whole genome shotgun (WGS) entry which is preliminary data.</text>
</comment>
<sequence>MISEELLAAFDEGKTNAEESLMIIKSIAEDKNLQEEYILSKKLDAIMGYDEEDIDVIPMTAMAADSEGNLCDFQCERFILENRGIAFDYSSLPEEAKENRWLREKGTPLHSIGRLLEQRNLIVIRRYRAVTDDICRALNAKYDVIVVVDNNKLEGVDSQDISYHAVVVLNISETEVELYNPAVGEKPAIYSRQLFEKAWSEAKSYMAKVKGRDFEYNPRPIDLDDVELSSDLIDLREAIAENAHEVWADKRQEEGWSYGKFRDDEKKLNPDMLPYSMLPESEKEYDRQMAFETIKLMKKLGYDIVKRNDTPVHRELMRKINDEESARVCSCGANIFLDQKYCPQCGKKLDWKTFL</sequence>
<dbReference type="Pfam" id="PF02026">
    <property type="entry name" value="RyR"/>
    <property type="match status" value="1"/>
</dbReference>
<evidence type="ECO:0000313" key="2">
    <source>
        <dbReference type="EMBL" id="MBO8438944.1"/>
    </source>
</evidence>
<protein>
    <submittedName>
        <fullName evidence="2">RyR domain protein</fullName>
    </submittedName>
</protein>